<keyword evidence="1" id="KW-0678">Repressor</keyword>
<dbReference type="RefSeq" id="WP_237100173.1">
    <property type="nucleotide sequence ID" value="NZ_AP025343.1"/>
</dbReference>
<name>A0A919YG22_9BACL</name>
<sequence length="274" mass="31452">MIFKIGTFSKLSGVSVKTLRYYDQRGLLQPDTIDKFSGYRYYSAEQLLIIQRIIDLKNRGFTLEEIKSLLAEDVSPADVKKSLTAKQLELQQFIKEAQSQLKEINSGLERIKDLDDQSSTVPTAIRNVKSQLVASIRDIIPRSHLCLILDEIKQYVREHHEDENRSLNVQWHNNDFEDDLIDVEVALPITKKIPGSDRVNIHFWPELIQAASLVHWCDPYHSSCSALAELATWISSNGYRPSEAEPIREIYLTADQDLYGKLRRAELLIPIENS</sequence>
<evidence type="ECO:0000313" key="6">
    <source>
        <dbReference type="EMBL" id="GIO48515.1"/>
    </source>
</evidence>
<evidence type="ECO:0000256" key="2">
    <source>
        <dbReference type="ARBA" id="ARBA00023015"/>
    </source>
</evidence>
<keyword evidence="2" id="KW-0805">Transcription regulation</keyword>
<dbReference type="PANTHER" id="PTHR30204:SF69">
    <property type="entry name" value="MERR-FAMILY TRANSCRIPTIONAL REGULATOR"/>
    <property type="match status" value="1"/>
</dbReference>
<dbReference type="EMBL" id="BORT01000014">
    <property type="protein sequence ID" value="GIO48515.1"/>
    <property type="molecule type" value="Genomic_DNA"/>
</dbReference>
<evidence type="ECO:0000256" key="3">
    <source>
        <dbReference type="ARBA" id="ARBA00023125"/>
    </source>
</evidence>
<dbReference type="Pfam" id="PF13411">
    <property type="entry name" value="MerR_1"/>
    <property type="match status" value="1"/>
</dbReference>
<dbReference type="SUPFAM" id="SSF46955">
    <property type="entry name" value="Putative DNA-binding domain"/>
    <property type="match status" value="1"/>
</dbReference>
<dbReference type="PROSITE" id="PS50937">
    <property type="entry name" value="HTH_MERR_2"/>
    <property type="match status" value="1"/>
</dbReference>
<gene>
    <name evidence="6" type="ORF">J34TS1_32800</name>
</gene>
<dbReference type="InterPro" id="IPR011256">
    <property type="entry name" value="Reg_factor_effector_dom_sf"/>
</dbReference>
<evidence type="ECO:0000256" key="4">
    <source>
        <dbReference type="ARBA" id="ARBA00023163"/>
    </source>
</evidence>
<evidence type="ECO:0000259" key="5">
    <source>
        <dbReference type="PROSITE" id="PS50937"/>
    </source>
</evidence>
<dbReference type="PANTHER" id="PTHR30204">
    <property type="entry name" value="REDOX-CYCLING DRUG-SENSING TRANSCRIPTIONAL ACTIVATOR SOXR"/>
    <property type="match status" value="1"/>
</dbReference>
<keyword evidence="4" id="KW-0804">Transcription</keyword>
<feature type="domain" description="HTH merR-type" evidence="5">
    <location>
        <begin position="1"/>
        <end position="72"/>
    </location>
</feature>
<dbReference type="Gene3D" id="1.10.1660.10">
    <property type="match status" value="1"/>
</dbReference>
<dbReference type="PRINTS" id="PR00040">
    <property type="entry name" value="HTHMERR"/>
</dbReference>
<organism evidence="6 7">
    <name type="scientific">Paenibacillus azoreducens</name>
    <dbReference type="NCBI Taxonomy" id="116718"/>
    <lineage>
        <taxon>Bacteria</taxon>
        <taxon>Bacillati</taxon>
        <taxon>Bacillota</taxon>
        <taxon>Bacilli</taxon>
        <taxon>Bacillales</taxon>
        <taxon>Paenibacillaceae</taxon>
        <taxon>Paenibacillus</taxon>
    </lineage>
</organism>
<dbReference type="InterPro" id="IPR047057">
    <property type="entry name" value="MerR_fam"/>
</dbReference>
<dbReference type="GO" id="GO:0003700">
    <property type="term" value="F:DNA-binding transcription factor activity"/>
    <property type="evidence" value="ECO:0007669"/>
    <property type="project" value="InterPro"/>
</dbReference>
<dbReference type="SMART" id="SM00422">
    <property type="entry name" value="HTH_MERR"/>
    <property type="match status" value="1"/>
</dbReference>
<dbReference type="AlphaFoldDB" id="A0A919YG22"/>
<keyword evidence="3" id="KW-0238">DNA-binding</keyword>
<dbReference type="GO" id="GO:0003677">
    <property type="term" value="F:DNA binding"/>
    <property type="evidence" value="ECO:0007669"/>
    <property type="project" value="UniProtKB-KW"/>
</dbReference>
<evidence type="ECO:0000256" key="1">
    <source>
        <dbReference type="ARBA" id="ARBA00022491"/>
    </source>
</evidence>
<dbReference type="CDD" id="cd01107">
    <property type="entry name" value="HTH_BmrR"/>
    <property type="match status" value="1"/>
</dbReference>
<dbReference type="InterPro" id="IPR000551">
    <property type="entry name" value="MerR-type_HTH_dom"/>
</dbReference>
<comment type="caution">
    <text evidence="6">The sequence shown here is derived from an EMBL/GenBank/DDBJ whole genome shotgun (WGS) entry which is preliminary data.</text>
</comment>
<keyword evidence="7" id="KW-1185">Reference proteome</keyword>
<protein>
    <submittedName>
        <fullName evidence="6">MerR family transcriptional regulator</fullName>
    </submittedName>
</protein>
<dbReference type="Proteomes" id="UP000682811">
    <property type="component" value="Unassembled WGS sequence"/>
</dbReference>
<proteinExistence type="predicted"/>
<dbReference type="SUPFAM" id="SSF55136">
    <property type="entry name" value="Probable bacterial effector-binding domain"/>
    <property type="match status" value="1"/>
</dbReference>
<dbReference type="PROSITE" id="PS00552">
    <property type="entry name" value="HTH_MERR_1"/>
    <property type="match status" value="1"/>
</dbReference>
<dbReference type="InterPro" id="IPR009061">
    <property type="entry name" value="DNA-bd_dom_put_sf"/>
</dbReference>
<reference evidence="6 7" key="1">
    <citation type="submission" date="2021-03" db="EMBL/GenBank/DDBJ databases">
        <title>Antimicrobial resistance genes in bacteria isolated from Japanese honey, and their potential for conferring macrolide and lincosamide resistance in the American foulbrood pathogen Paenibacillus larvae.</title>
        <authorList>
            <person name="Okamoto M."/>
            <person name="Kumagai M."/>
            <person name="Kanamori H."/>
            <person name="Takamatsu D."/>
        </authorList>
    </citation>
    <scope>NUCLEOTIDE SEQUENCE [LARGE SCALE GENOMIC DNA]</scope>
    <source>
        <strain evidence="6 7">J34TS1</strain>
    </source>
</reference>
<evidence type="ECO:0000313" key="7">
    <source>
        <dbReference type="Proteomes" id="UP000682811"/>
    </source>
</evidence>
<dbReference type="Gene3D" id="3.20.80.10">
    <property type="entry name" value="Regulatory factor, effector binding domain"/>
    <property type="match status" value="1"/>
</dbReference>
<accession>A0A919YG22</accession>